<gene>
    <name evidence="2" type="ORF">J3A84_14535</name>
</gene>
<comment type="caution">
    <text evidence="2">The sequence shown here is derived from an EMBL/GenBank/DDBJ whole genome shotgun (WGS) entry which is preliminary data.</text>
</comment>
<evidence type="ECO:0000313" key="3">
    <source>
        <dbReference type="Proteomes" id="UP000664218"/>
    </source>
</evidence>
<dbReference type="NCBIfam" id="TIGR04274">
    <property type="entry name" value="hypoxanDNAglyco"/>
    <property type="match status" value="1"/>
</dbReference>
<dbReference type="EC" id="3.2.2.15" evidence="2"/>
<dbReference type="InterPro" id="IPR026353">
    <property type="entry name" value="Hypoxan-DNA_Glyclase"/>
</dbReference>
<dbReference type="RefSeq" id="WP_207600778.1">
    <property type="nucleotide sequence ID" value="NZ_JAFNJU010000015.1"/>
</dbReference>
<dbReference type="CDD" id="cd10032">
    <property type="entry name" value="UDG-F6_HDG"/>
    <property type="match status" value="1"/>
</dbReference>
<dbReference type="Proteomes" id="UP000664218">
    <property type="component" value="Unassembled WGS sequence"/>
</dbReference>
<sequence length="165" mass="18660">MSKREEHPFGPLYDKSSRILILGSFPSVKSREESFFYGHPQNRFWKVLKAVTGYPGELETIEDKKEMLKKHHIALWDTIASCDIEGSSDSSIRNVVANDLSEILKAGEIRAVFCNGNTSFRLYEKYCEQSTGIPAKILPSTSPANASWSLEKLVDKWNAELSPYI</sequence>
<dbReference type="InterPro" id="IPR005122">
    <property type="entry name" value="Uracil-DNA_glycosylase-like"/>
</dbReference>
<name>A0A939KKL9_9CLOT</name>
<keyword evidence="2" id="KW-0326">Glycosidase</keyword>
<dbReference type="EMBL" id="JAFNJU010000015">
    <property type="protein sequence ID" value="MBO1266251.1"/>
    <property type="molecule type" value="Genomic_DNA"/>
</dbReference>
<accession>A0A939KKL9</accession>
<protein>
    <submittedName>
        <fullName evidence="2">DNA-deoxyinosine glycosylase</fullName>
        <ecNumber evidence="2">3.2.2.15</ecNumber>
    </submittedName>
</protein>
<feature type="domain" description="Uracil-DNA glycosylase-like" evidence="1">
    <location>
        <begin position="11"/>
        <end position="161"/>
    </location>
</feature>
<dbReference type="AlphaFoldDB" id="A0A939KKL9"/>
<keyword evidence="2" id="KW-0378">Hydrolase</keyword>
<dbReference type="Pfam" id="PF03167">
    <property type="entry name" value="UDG"/>
    <property type="match status" value="1"/>
</dbReference>
<proteinExistence type="predicted"/>
<evidence type="ECO:0000313" key="2">
    <source>
        <dbReference type="EMBL" id="MBO1266251.1"/>
    </source>
</evidence>
<dbReference type="SUPFAM" id="SSF52141">
    <property type="entry name" value="Uracil-DNA glycosylase-like"/>
    <property type="match status" value="1"/>
</dbReference>
<organism evidence="2 3">
    <name type="scientific">Proteiniclasticum aestuarii</name>
    <dbReference type="NCBI Taxonomy" id="2817862"/>
    <lineage>
        <taxon>Bacteria</taxon>
        <taxon>Bacillati</taxon>
        <taxon>Bacillota</taxon>
        <taxon>Clostridia</taxon>
        <taxon>Eubacteriales</taxon>
        <taxon>Clostridiaceae</taxon>
        <taxon>Proteiniclasticum</taxon>
    </lineage>
</organism>
<evidence type="ECO:0000259" key="1">
    <source>
        <dbReference type="SMART" id="SM00986"/>
    </source>
</evidence>
<dbReference type="InterPro" id="IPR036895">
    <property type="entry name" value="Uracil-DNA_glycosylase-like_sf"/>
</dbReference>
<keyword evidence="3" id="KW-1185">Reference proteome</keyword>
<dbReference type="SMART" id="SM00987">
    <property type="entry name" value="UreE_C"/>
    <property type="match status" value="1"/>
</dbReference>
<dbReference type="SMART" id="SM00986">
    <property type="entry name" value="UDG"/>
    <property type="match status" value="1"/>
</dbReference>
<dbReference type="Gene3D" id="3.40.470.10">
    <property type="entry name" value="Uracil-DNA glycosylase-like domain"/>
    <property type="match status" value="1"/>
</dbReference>
<dbReference type="GO" id="GO:0033958">
    <property type="term" value="F:DNA-deoxyinosine glycosylase activity"/>
    <property type="evidence" value="ECO:0007669"/>
    <property type="project" value="UniProtKB-EC"/>
</dbReference>
<reference evidence="2" key="1">
    <citation type="submission" date="2021-03" db="EMBL/GenBank/DDBJ databases">
        <title>Proteiniclasticum marinus sp. nov., isolated from tidal flat sediment.</title>
        <authorList>
            <person name="Namirimu T."/>
            <person name="Yang J.-A."/>
            <person name="Yang S.-H."/>
            <person name="Kim Y.-J."/>
            <person name="Kwon K.K."/>
        </authorList>
    </citation>
    <scope>NUCLEOTIDE SEQUENCE</scope>
    <source>
        <strain evidence="2">SCR006</strain>
    </source>
</reference>